<reference evidence="3" key="1">
    <citation type="journal article" date="2012" name="Bioengineered">
        <title>Additional insights into the genome of the oleaginous model alga Nannochloropsis gaditana.</title>
        <authorList>
            <person name="Jinkerson R.E."/>
            <person name="Radakovits R."/>
            <person name="Posewitz M.C."/>
        </authorList>
    </citation>
    <scope>NUCLEOTIDE SEQUENCE</scope>
    <source>
        <strain evidence="3">CCMP526</strain>
    </source>
</reference>
<protein>
    <submittedName>
        <fullName evidence="3">Dipeptidyl peptidase iv</fullName>
    </submittedName>
</protein>
<dbReference type="InterPro" id="IPR050278">
    <property type="entry name" value="Serine_Prot_S9B/DPPIV"/>
</dbReference>
<sequence length="132" mass="14020">EKVEEEGEAATTTSTSEAAPGGGAIDPHLSPNGKWAAFVRQGEVCVVPSDEVFVGPPLQLTHGADEKEAKTNGLAEFIAQEEMDRFSGFWWSPDSAAIAYCQVDEGAIPPYPITHQALDNPATQGSGLEVHR</sequence>
<feature type="region of interest" description="Disordered" evidence="1">
    <location>
        <begin position="1"/>
        <end position="31"/>
    </location>
</feature>
<evidence type="ECO:0000313" key="3">
    <source>
        <dbReference type="EMBL" id="AFJ69549.1"/>
    </source>
</evidence>
<dbReference type="PANTHER" id="PTHR11731">
    <property type="entry name" value="PROTEASE FAMILY S9B,C DIPEPTIDYL-PEPTIDASE IV-RELATED"/>
    <property type="match status" value="1"/>
</dbReference>
<evidence type="ECO:0000256" key="1">
    <source>
        <dbReference type="SAM" id="MobiDB-lite"/>
    </source>
</evidence>
<dbReference type="Gene3D" id="2.140.10.30">
    <property type="entry name" value="Dipeptidylpeptidase IV, N-terminal domain"/>
    <property type="match status" value="1"/>
</dbReference>
<gene>
    <name evidence="3" type="ORF">NGATSA_3032300</name>
</gene>
<dbReference type="SUPFAM" id="SSF82171">
    <property type="entry name" value="DPP6 N-terminal domain-like"/>
    <property type="match status" value="1"/>
</dbReference>
<dbReference type="PANTHER" id="PTHR11731:SF193">
    <property type="entry name" value="DIPEPTIDYL PEPTIDASE 9"/>
    <property type="match status" value="1"/>
</dbReference>
<reference evidence="3" key="2">
    <citation type="journal article" date="2012" name="Nat. Commun.">
        <title>Draft genome sequence and genetic transformation of the oleaginous alga Nannochloropis gaditana.</title>
        <authorList>
            <person name="Radakovits R."/>
            <person name="Jinkerson R.E."/>
            <person name="Fuerstenberg S.I."/>
            <person name="Tae H."/>
            <person name="Settlage R.E."/>
            <person name="Boore J.L."/>
            <person name="Posewitz M.C."/>
        </authorList>
    </citation>
    <scope>NUCLEOTIDE SEQUENCE</scope>
    <source>
        <strain evidence="3">CCMP526</strain>
    </source>
</reference>
<dbReference type="AlphaFoldDB" id="I2CRL6"/>
<feature type="compositionally biased region" description="Low complexity" evidence="1">
    <location>
        <begin position="9"/>
        <end position="19"/>
    </location>
</feature>
<accession>I2CRL6</accession>
<name>I2CRL6_NANGC</name>
<evidence type="ECO:0000259" key="2">
    <source>
        <dbReference type="Pfam" id="PF00930"/>
    </source>
</evidence>
<proteinExistence type="evidence at transcript level"/>
<dbReference type="Pfam" id="PF00930">
    <property type="entry name" value="DPPIV_N"/>
    <property type="match status" value="1"/>
</dbReference>
<dbReference type="InterPro" id="IPR002469">
    <property type="entry name" value="Peptidase_S9B_N"/>
</dbReference>
<organism evidence="3">
    <name type="scientific">Nannochloropsis gaditana (strain CCMP526)</name>
    <name type="common">Green microalga</name>
    <name type="synonym">Microchloropsis gaditana</name>
    <dbReference type="NCBI Taxonomy" id="1093141"/>
    <lineage>
        <taxon>Eukaryota</taxon>
        <taxon>Sar</taxon>
        <taxon>Stramenopiles</taxon>
        <taxon>Ochrophyta</taxon>
        <taxon>Eustigmatophyceae</taxon>
        <taxon>Eustigmatales</taxon>
        <taxon>Monodopsidaceae</taxon>
        <taxon>Nannochloropsis</taxon>
    </lineage>
</organism>
<dbReference type="GO" id="GO:0006508">
    <property type="term" value="P:proteolysis"/>
    <property type="evidence" value="ECO:0007669"/>
    <property type="project" value="InterPro"/>
</dbReference>
<dbReference type="GO" id="GO:0008239">
    <property type="term" value="F:dipeptidyl-peptidase activity"/>
    <property type="evidence" value="ECO:0007669"/>
    <property type="project" value="TreeGrafter"/>
</dbReference>
<feature type="domain" description="Dipeptidylpeptidase IV N-terminal" evidence="2">
    <location>
        <begin position="16"/>
        <end position="120"/>
    </location>
</feature>
<feature type="non-terminal residue" evidence="3">
    <location>
        <position position="132"/>
    </location>
</feature>
<dbReference type="EMBL" id="JU980486">
    <property type="protein sequence ID" value="AFJ69549.1"/>
    <property type="molecule type" value="mRNA"/>
</dbReference>
<feature type="non-terminal residue" evidence="3">
    <location>
        <position position="1"/>
    </location>
</feature>